<protein>
    <submittedName>
        <fullName evidence="2">Uncharacterized protein</fullName>
    </submittedName>
</protein>
<dbReference type="OMA" id="HEGYNAQ"/>
<organism evidence="2">
    <name type="scientific">Triticum aestivum</name>
    <name type="common">Wheat</name>
    <dbReference type="NCBI Taxonomy" id="4565"/>
    <lineage>
        <taxon>Eukaryota</taxon>
        <taxon>Viridiplantae</taxon>
        <taxon>Streptophyta</taxon>
        <taxon>Embryophyta</taxon>
        <taxon>Tracheophyta</taxon>
        <taxon>Spermatophyta</taxon>
        <taxon>Magnoliopsida</taxon>
        <taxon>Liliopsida</taxon>
        <taxon>Poales</taxon>
        <taxon>Poaceae</taxon>
        <taxon>BOP clade</taxon>
        <taxon>Pooideae</taxon>
        <taxon>Triticodae</taxon>
        <taxon>Triticeae</taxon>
        <taxon>Triticinae</taxon>
        <taxon>Triticum</taxon>
    </lineage>
</organism>
<dbReference type="Gramene" id="TraesLDM6B03G03443110.1">
    <property type="protein sequence ID" value="TraesLDM6B03G03443110.1.CDS1"/>
    <property type="gene ID" value="TraesLDM6B03G03443110"/>
</dbReference>
<dbReference type="AlphaFoldDB" id="A0A3B6PFW8"/>
<dbReference type="Gramene" id="TraesWEE_scaffold_024467_01G000100.1">
    <property type="protein sequence ID" value="TraesWEE_scaffold_024467_01G000100.1"/>
    <property type="gene ID" value="TraesWEE_scaffold_024467_01G000100"/>
</dbReference>
<dbReference type="Gramene" id="TraesNOR6B03G03472370.1">
    <property type="protein sequence ID" value="TraesNOR6B03G03472370.1.CDS1"/>
    <property type="gene ID" value="TraesNOR6B03G03472370"/>
</dbReference>
<dbReference type="Gramene" id="TraesSTA6B03G03430410.1">
    <property type="protein sequence ID" value="TraesSTA6B03G03430410.1.CDS1"/>
    <property type="gene ID" value="TraesSTA6B03G03430410"/>
</dbReference>
<name>A0A3B6PFW8_WHEAT</name>
<dbReference type="Gramene" id="TraesROB_scaffold_025380_01G000100.1">
    <property type="protein sequence ID" value="TraesROB_scaffold_025380_01G000100.1"/>
    <property type="gene ID" value="TraesROB_scaffold_025380_01G000100"/>
</dbReference>
<dbReference type="Gramene" id="TraesCS6B02G065200.1">
    <property type="protein sequence ID" value="TraesCS6B02G065200.1.cds1"/>
    <property type="gene ID" value="TraesCS6B02G065200"/>
</dbReference>
<evidence type="ECO:0000313" key="3">
    <source>
        <dbReference type="Proteomes" id="UP000019116"/>
    </source>
</evidence>
<proteinExistence type="predicted"/>
<evidence type="ECO:0000256" key="1">
    <source>
        <dbReference type="SAM" id="MobiDB-lite"/>
    </source>
</evidence>
<dbReference type="Gramene" id="TraesCAD_scaffold_029945_01G000400.1">
    <property type="protein sequence ID" value="TraesCAD_scaffold_029945_01G000400.1"/>
    <property type="gene ID" value="TraesCAD_scaffold_029945_01G000400"/>
</dbReference>
<feature type="region of interest" description="Disordered" evidence="1">
    <location>
        <begin position="89"/>
        <end position="118"/>
    </location>
</feature>
<reference evidence="2" key="2">
    <citation type="submission" date="2018-10" db="UniProtKB">
        <authorList>
            <consortium name="EnsemblPlants"/>
        </authorList>
    </citation>
    <scope>IDENTIFICATION</scope>
</reference>
<dbReference type="Gramene" id="TraesJAG6B03G03430120.1">
    <property type="protein sequence ID" value="TraesJAG6B03G03430120.1.CDS1"/>
    <property type="gene ID" value="TraesJAG6B03G03430120"/>
</dbReference>
<evidence type="ECO:0000313" key="2">
    <source>
        <dbReference type="EnsemblPlants" id="TraesCS6B02G065200.1.cds1"/>
    </source>
</evidence>
<dbReference type="Gramene" id="TraesMAC6B03G03438070.1">
    <property type="protein sequence ID" value="TraesMAC6B03G03438070.1.CDS1"/>
    <property type="gene ID" value="TraesMAC6B03G03438070"/>
</dbReference>
<reference evidence="2" key="1">
    <citation type="submission" date="2018-08" db="EMBL/GenBank/DDBJ databases">
        <authorList>
            <person name="Rossello M."/>
        </authorList>
    </citation>
    <scope>NUCLEOTIDE SEQUENCE [LARGE SCALE GENOMIC DNA]</scope>
    <source>
        <strain evidence="2">cv. Chinese Spring</strain>
    </source>
</reference>
<dbReference type="Gramene" id="TraesCS6B03G0152200.1">
    <property type="protein sequence ID" value="TraesCS6B03G0152200.1.CDS1"/>
    <property type="gene ID" value="TraesCS6B03G0152200"/>
</dbReference>
<sequence length="118" mass="12794">MAPDSSTALRSPIQPHPSSICSCTMPAKLVVIYSVDTTPHHLATSTQSPLLEVLVAHHPQHLSPEQQVLQRRRLHEGYNAQDVAATKSRLNFGLSSGRGSEVDRRDLGFASTEGNGIE</sequence>
<dbReference type="Gramene" id="TraesCLE_scaffold_020220_01G000400.1">
    <property type="protein sequence ID" value="TraesCLE_scaffold_020220_01G000400.1"/>
    <property type="gene ID" value="TraesCLE_scaffold_020220_01G000400"/>
</dbReference>
<dbReference type="Proteomes" id="UP000019116">
    <property type="component" value="Chromosome 6B"/>
</dbReference>
<dbReference type="Gramene" id="TraesLAC6B03G03391930.1">
    <property type="protein sequence ID" value="TraesLAC6B03G03391930.1.CDS1"/>
    <property type="gene ID" value="TraesLAC6B03G03391930"/>
</dbReference>
<accession>A0A3B6PFW8</accession>
<keyword evidence="3" id="KW-1185">Reference proteome</keyword>
<dbReference type="EnsemblPlants" id="TraesCS6B02G065200.1">
    <property type="protein sequence ID" value="TraesCS6B02G065200.1.cds1"/>
    <property type="gene ID" value="TraesCS6B02G065200"/>
</dbReference>